<dbReference type="Gene3D" id="3.40.50.300">
    <property type="entry name" value="P-loop containing nucleotide triphosphate hydrolases"/>
    <property type="match status" value="2"/>
</dbReference>
<accession>A0A2U9IH39</accession>
<dbReference type="PANTHER" id="PTHR30121">
    <property type="entry name" value="UNCHARACTERIZED PROTEIN YJGR-RELATED"/>
    <property type="match status" value="1"/>
</dbReference>
<dbReference type="PANTHER" id="PTHR30121:SF1">
    <property type="entry name" value="AAA+ ATPASE DOMAIN-CONTAINING PROTEIN"/>
    <property type="match status" value="1"/>
</dbReference>
<dbReference type="SMART" id="SM00382">
    <property type="entry name" value="AAA"/>
    <property type="match status" value="1"/>
</dbReference>
<dbReference type="GeneID" id="36833060"/>
<sequence length="537" mass="59567">MIERENIRELVEEAKMKAGKEGEVVGLASRVSPISHGKENKEIKAEVPFDVYLSKKFLIGSYLGISLPVSKTLVLGRITEVERSDILAVSKIPALSPTEDTSGITTPLSLTIELLSEEVDGEVVPPSSPIDPQSPIFVPNILFVKRMLGLPDDGISIGKVIEGYKEMGIEVKLTGEILRHHVLVVGTTGAGKTNLLKVIMKNAHIPLVVFDIQGDYVKPAAEIGGNIIVPVPRDYSGKITNFISTFLARSNLSNYKIDKIDGNKVVLKNGEKELTIYLVAFRLSKTYKLIPDVSPFFSAQGASFFKIITESCEGTIDSWEDECVEVMKGMRLHSSTQDNIIRSVTLLKNTGILDVRISNEKGNSYLDEPDYDELINDTPAKSVVDLRWVLEKGVSTATMTAFIIAERIFELIDKKYKNQGKETPFLMIFDEAHEYFPQSKRGDDEKEALERLINKIMRLGRVRGIGTILATHRPTDLNDLILTLANTKIALRADEDALEKIGMDEYANVLQASPAGYGVIRTFSLKVHDLIFRALKF</sequence>
<name>A0A2U9IH39_9CREN</name>
<dbReference type="InterPro" id="IPR003593">
    <property type="entry name" value="AAA+_ATPase"/>
</dbReference>
<dbReference type="AlphaFoldDB" id="A0A2U9IH39"/>
<dbReference type="EMBL" id="CP029289">
    <property type="protein sequence ID" value="AWR95351.1"/>
    <property type="molecule type" value="Genomic_DNA"/>
</dbReference>
<organism evidence="2 3">
    <name type="scientific">Acidianus brierleyi</name>
    <dbReference type="NCBI Taxonomy" id="41673"/>
    <lineage>
        <taxon>Archaea</taxon>
        <taxon>Thermoproteota</taxon>
        <taxon>Thermoprotei</taxon>
        <taxon>Sulfolobales</taxon>
        <taxon>Sulfolobaceae</taxon>
        <taxon>Acidianus</taxon>
    </lineage>
</organism>
<dbReference type="Pfam" id="PF01935">
    <property type="entry name" value="DUF87"/>
    <property type="match status" value="1"/>
</dbReference>
<evidence type="ECO:0000313" key="2">
    <source>
        <dbReference type="EMBL" id="AWR95351.1"/>
    </source>
</evidence>
<dbReference type="InterPro" id="IPR027417">
    <property type="entry name" value="P-loop_NTPase"/>
</dbReference>
<evidence type="ECO:0000259" key="1">
    <source>
        <dbReference type="SMART" id="SM00382"/>
    </source>
</evidence>
<dbReference type="KEGG" id="abri:DFR85_12850"/>
<gene>
    <name evidence="2" type="ORF">DFR85_12850</name>
</gene>
<dbReference type="SUPFAM" id="SSF52540">
    <property type="entry name" value="P-loop containing nucleoside triphosphate hydrolases"/>
    <property type="match status" value="1"/>
</dbReference>
<dbReference type="OrthoDB" id="10575at2157"/>
<evidence type="ECO:0000313" key="3">
    <source>
        <dbReference type="Proteomes" id="UP000248044"/>
    </source>
</evidence>
<feature type="domain" description="AAA+ ATPase" evidence="1">
    <location>
        <begin position="178"/>
        <end position="495"/>
    </location>
</feature>
<keyword evidence="3" id="KW-1185">Reference proteome</keyword>
<dbReference type="InterPro" id="IPR051162">
    <property type="entry name" value="T4SS_component"/>
</dbReference>
<dbReference type="InterPro" id="IPR002789">
    <property type="entry name" value="HerA_central"/>
</dbReference>
<proteinExistence type="predicted"/>
<dbReference type="Proteomes" id="UP000248044">
    <property type="component" value="Chromosome"/>
</dbReference>
<protein>
    <submittedName>
        <fullName evidence="2">AAA family ATPase</fullName>
    </submittedName>
</protein>
<dbReference type="RefSeq" id="WP_110271231.1">
    <property type="nucleotide sequence ID" value="NZ_CP029289.2"/>
</dbReference>
<reference evidence="2 3" key="1">
    <citation type="submission" date="2018-05" db="EMBL/GenBank/DDBJ databases">
        <title>Complete Genome Sequences of Extremely Thermoacidophilic, Metal-Mobilizing Type-Strain Members of the Archaeal Family Sulfolobaceae: Acidianus brierleyi DSM-1651T, Acidianus sulfidivorans DSM-18786T, Metallosphaera hakonensis DSM-7519T, and Metallosphaera prunae DSM-10039T.</title>
        <authorList>
            <person name="Counts J.A."/>
            <person name="Kelly R.M."/>
        </authorList>
    </citation>
    <scope>NUCLEOTIDE SEQUENCE [LARGE SCALE GENOMIC DNA]</scope>
    <source>
        <strain evidence="2 3">DSM 1651</strain>
    </source>
</reference>